<dbReference type="SMART" id="SM00267">
    <property type="entry name" value="GGDEF"/>
    <property type="match status" value="1"/>
</dbReference>
<dbReference type="PANTHER" id="PTHR45138">
    <property type="entry name" value="REGULATORY COMPONENTS OF SENSORY TRANSDUCTION SYSTEM"/>
    <property type="match status" value="1"/>
</dbReference>
<feature type="domain" description="GGDEF" evidence="4">
    <location>
        <begin position="176"/>
        <end position="313"/>
    </location>
</feature>
<dbReference type="InterPro" id="IPR029787">
    <property type="entry name" value="Nucleotide_cyclase"/>
</dbReference>
<gene>
    <name evidence="5" type="ORF">CXB77_17190</name>
</gene>
<evidence type="ECO:0000313" key="5">
    <source>
        <dbReference type="EMBL" id="PQJ94877.1"/>
    </source>
</evidence>
<evidence type="ECO:0000256" key="1">
    <source>
        <dbReference type="ARBA" id="ARBA00001946"/>
    </source>
</evidence>
<dbReference type="InterPro" id="IPR000160">
    <property type="entry name" value="GGDEF_dom"/>
</dbReference>
<comment type="catalytic activity">
    <reaction evidence="3">
        <text>2 GTP = 3',3'-c-di-GMP + 2 diphosphate</text>
        <dbReference type="Rhea" id="RHEA:24898"/>
        <dbReference type="ChEBI" id="CHEBI:33019"/>
        <dbReference type="ChEBI" id="CHEBI:37565"/>
        <dbReference type="ChEBI" id="CHEBI:58805"/>
        <dbReference type="EC" id="2.7.7.65"/>
    </reaction>
</comment>
<dbReference type="GO" id="GO:0043709">
    <property type="term" value="P:cell adhesion involved in single-species biofilm formation"/>
    <property type="evidence" value="ECO:0007669"/>
    <property type="project" value="TreeGrafter"/>
</dbReference>
<dbReference type="PROSITE" id="PS50887">
    <property type="entry name" value="GGDEF"/>
    <property type="match status" value="1"/>
</dbReference>
<evidence type="ECO:0000259" key="4">
    <source>
        <dbReference type="PROSITE" id="PS50887"/>
    </source>
</evidence>
<dbReference type="PANTHER" id="PTHR45138:SF9">
    <property type="entry name" value="DIGUANYLATE CYCLASE DGCM-RELATED"/>
    <property type="match status" value="1"/>
</dbReference>
<proteinExistence type="predicted"/>
<dbReference type="NCBIfam" id="TIGR00254">
    <property type="entry name" value="GGDEF"/>
    <property type="match status" value="1"/>
</dbReference>
<dbReference type="OrthoDB" id="9812260at2"/>
<dbReference type="GO" id="GO:0052621">
    <property type="term" value="F:diguanylate cyclase activity"/>
    <property type="evidence" value="ECO:0007669"/>
    <property type="project" value="UniProtKB-EC"/>
</dbReference>
<sequence>MDGAFATKLLDHLQSGVVLLDPQVQICAWNQWMTRHTELTFNDVVTKCIDAVFPEIVHSRLQDCIQQALYFKLSSMLTPALNPAVLPLYQKPSNRNLSQRIEQLIYITPIPQDEEVFCLIQIQDMTATVRRERRLRAQSTNLIATTYRDALTGVGNRRRFDHDLGAFFSDAYRKQQTIALLMIDIDDFKAYNDHLGHLKGDDCLMKVATTLQEGLRQRGDCVSRYGGEEFALPLPDTDIDLAYSIAERLRQLIETLEISHPASRTMPHITVSIGVSALIPKVGQNMTTLISQADQALYQAKDAGRNRCIRYTPELNTAPKELVLQH</sequence>
<dbReference type="Pfam" id="PF00990">
    <property type="entry name" value="GGDEF"/>
    <property type="match status" value="1"/>
</dbReference>
<dbReference type="Gene3D" id="3.30.450.20">
    <property type="entry name" value="PAS domain"/>
    <property type="match status" value="1"/>
</dbReference>
<keyword evidence="6" id="KW-1185">Reference proteome</keyword>
<dbReference type="EMBL" id="PPGH01000038">
    <property type="protein sequence ID" value="PQJ94877.1"/>
    <property type="molecule type" value="Genomic_DNA"/>
</dbReference>
<comment type="caution">
    <text evidence="5">The sequence shown here is derived from an EMBL/GenBank/DDBJ whole genome shotgun (WGS) entry which is preliminary data.</text>
</comment>
<dbReference type="SUPFAM" id="SSF55785">
    <property type="entry name" value="PYP-like sensor domain (PAS domain)"/>
    <property type="match status" value="1"/>
</dbReference>
<dbReference type="Proteomes" id="UP000239936">
    <property type="component" value="Unassembled WGS sequence"/>
</dbReference>
<dbReference type="AlphaFoldDB" id="A0A2S7XMA6"/>
<comment type="cofactor">
    <cofactor evidence="1">
        <name>Mg(2+)</name>
        <dbReference type="ChEBI" id="CHEBI:18420"/>
    </cofactor>
</comment>
<dbReference type="EC" id="2.7.7.65" evidence="2"/>
<dbReference type="Gene3D" id="3.30.70.270">
    <property type="match status" value="1"/>
</dbReference>
<reference evidence="5 6" key="1">
    <citation type="submission" date="2018-01" db="EMBL/GenBank/DDBJ databases">
        <title>The complete genome sequence of Chromatium okenii LaCa, a purple sulfur bacterium with a turbulent life.</title>
        <authorList>
            <person name="Luedin S.M."/>
            <person name="Liechti N."/>
            <person name="Storelli N."/>
            <person name="Danza F."/>
            <person name="Wittwer M."/>
            <person name="Pothier J.F."/>
            <person name="Tonolla M.A."/>
        </authorList>
    </citation>
    <scope>NUCLEOTIDE SEQUENCE [LARGE SCALE GENOMIC DNA]</scope>
    <source>
        <strain evidence="5 6">LaCa</strain>
    </source>
</reference>
<evidence type="ECO:0000313" key="6">
    <source>
        <dbReference type="Proteomes" id="UP000239936"/>
    </source>
</evidence>
<evidence type="ECO:0000256" key="2">
    <source>
        <dbReference type="ARBA" id="ARBA00012528"/>
    </source>
</evidence>
<accession>A0A2S7XMA6</accession>
<dbReference type="SUPFAM" id="SSF55073">
    <property type="entry name" value="Nucleotide cyclase"/>
    <property type="match status" value="1"/>
</dbReference>
<dbReference type="RefSeq" id="WP_105074844.1">
    <property type="nucleotide sequence ID" value="NZ_PPGH01000038.1"/>
</dbReference>
<dbReference type="GO" id="GO:0005886">
    <property type="term" value="C:plasma membrane"/>
    <property type="evidence" value="ECO:0007669"/>
    <property type="project" value="TreeGrafter"/>
</dbReference>
<dbReference type="InterPro" id="IPR035965">
    <property type="entry name" value="PAS-like_dom_sf"/>
</dbReference>
<protein>
    <recommendedName>
        <fullName evidence="2">diguanylate cyclase</fullName>
        <ecNumber evidence="2">2.7.7.65</ecNumber>
    </recommendedName>
</protein>
<dbReference type="FunFam" id="3.30.70.270:FF:000001">
    <property type="entry name" value="Diguanylate cyclase domain protein"/>
    <property type="match status" value="1"/>
</dbReference>
<dbReference type="InterPro" id="IPR050469">
    <property type="entry name" value="Diguanylate_Cyclase"/>
</dbReference>
<dbReference type="GO" id="GO:1902201">
    <property type="term" value="P:negative regulation of bacterial-type flagellum-dependent cell motility"/>
    <property type="evidence" value="ECO:0007669"/>
    <property type="project" value="TreeGrafter"/>
</dbReference>
<organism evidence="5 6">
    <name type="scientific">Chromatium okenii</name>
    <dbReference type="NCBI Taxonomy" id="61644"/>
    <lineage>
        <taxon>Bacteria</taxon>
        <taxon>Pseudomonadati</taxon>
        <taxon>Pseudomonadota</taxon>
        <taxon>Gammaproteobacteria</taxon>
        <taxon>Chromatiales</taxon>
        <taxon>Chromatiaceae</taxon>
        <taxon>Chromatium</taxon>
    </lineage>
</organism>
<dbReference type="CDD" id="cd01949">
    <property type="entry name" value="GGDEF"/>
    <property type="match status" value="1"/>
</dbReference>
<dbReference type="InterPro" id="IPR043128">
    <property type="entry name" value="Rev_trsase/Diguanyl_cyclase"/>
</dbReference>
<evidence type="ECO:0000256" key="3">
    <source>
        <dbReference type="ARBA" id="ARBA00034247"/>
    </source>
</evidence>
<name>A0A2S7XMA6_9GAMM</name>